<gene>
    <name evidence="1" type="ORF">HNQ93_004000</name>
</gene>
<evidence type="ECO:0000313" key="2">
    <source>
        <dbReference type="Proteomes" id="UP000532746"/>
    </source>
</evidence>
<keyword evidence="2" id="KW-1185">Reference proteome</keyword>
<organism evidence="1 2">
    <name type="scientific">Hymenobacter luteus</name>
    <dbReference type="NCBI Taxonomy" id="1411122"/>
    <lineage>
        <taxon>Bacteria</taxon>
        <taxon>Pseudomonadati</taxon>
        <taxon>Bacteroidota</taxon>
        <taxon>Cytophagia</taxon>
        <taxon>Cytophagales</taxon>
        <taxon>Hymenobacteraceae</taxon>
        <taxon>Hymenobacter</taxon>
    </lineage>
</organism>
<dbReference type="AlphaFoldDB" id="A0A7W9T3V9"/>
<name>A0A7W9T3V9_9BACT</name>
<reference evidence="1 2" key="1">
    <citation type="submission" date="2020-08" db="EMBL/GenBank/DDBJ databases">
        <title>Genomic Encyclopedia of Type Strains, Phase IV (KMG-IV): sequencing the most valuable type-strain genomes for metagenomic binning, comparative biology and taxonomic classification.</title>
        <authorList>
            <person name="Goeker M."/>
        </authorList>
    </citation>
    <scope>NUCLEOTIDE SEQUENCE [LARGE SCALE GENOMIC DNA]</scope>
    <source>
        <strain evidence="1 2">DSM 26718</strain>
    </source>
</reference>
<dbReference type="EMBL" id="JACHGG010000008">
    <property type="protein sequence ID" value="MBB6061122.1"/>
    <property type="molecule type" value="Genomic_DNA"/>
</dbReference>
<sequence>MSAFDSDYLRISYRPDLHVLFMRWTRPATSAEHRAGYLSALQLAEEQQARQWLIDLRSRGLADVADLHWILQEFAAAFQQALPGPERRLAYFTTPYYAEVLEPRLAQFNNSGSGLAIRVFTEEMPAYDWLRTGR</sequence>
<comment type="caution">
    <text evidence="1">The sequence shown here is derived from an EMBL/GenBank/DDBJ whole genome shotgun (WGS) entry which is preliminary data.</text>
</comment>
<dbReference type="Proteomes" id="UP000532746">
    <property type="component" value="Unassembled WGS sequence"/>
</dbReference>
<dbReference type="RefSeq" id="WP_183405260.1">
    <property type="nucleotide sequence ID" value="NZ_JACHGG010000008.1"/>
</dbReference>
<evidence type="ECO:0000313" key="1">
    <source>
        <dbReference type="EMBL" id="MBB6061122.1"/>
    </source>
</evidence>
<evidence type="ECO:0008006" key="3">
    <source>
        <dbReference type="Google" id="ProtNLM"/>
    </source>
</evidence>
<accession>A0A7W9T3V9</accession>
<protein>
    <recommendedName>
        <fullName evidence="3">STAS/SEC14 domain-containing protein</fullName>
    </recommendedName>
</protein>
<proteinExistence type="predicted"/>